<evidence type="ECO:0000313" key="1">
    <source>
        <dbReference type="EMBL" id="AGS54275.1"/>
    </source>
</evidence>
<reference evidence="1" key="1">
    <citation type="submission" date="2012-03" db="EMBL/GenBank/DDBJ databases">
        <title>Functional metagenomics reveals considerable lignocellulase gene clusters in the gut microbiome of a wood-feeding higher termite.</title>
        <authorList>
            <person name="Liu N."/>
        </authorList>
    </citation>
    <scope>NUCLEOTIDE SEQUENCE</scope>
</reference>
<proteinExistence type="predicted"/>
<protein>
    <submittedName>
        <fullName evidence="1">Uncharacterized protein</fullName>
    </submittedName>
</protein>
<sequence>MGSSAVLANHASVSRLMNDLRNSMPVLSNYTPLAMEMAEQDGFHAAFGR</sequence>
<dbReference type="EMBL" id="JQ844286">
    <property type="protein sequence ID" value="AGS54275.1"/>
    <property type="molecule type" value="Genomic_DNA"/>
</dbReference>
<name>A0A806K2Z1_9BACT</name>
<accession>A0A806K2Z1</accession>
<dbReference type="AlphaFoldDB" id="A0A806K2Z1"/>
<organism evidence="1">
    <name type="scientific">uncultured bacterium contig00092</name>
    <dbReference type="NCBI Taxonomy" id="1181563"/>
    <lineage>
        <taxon>Bacteria</taxon>
        <taxon>environmental samples</taxon>
    </lineage>
</organism>